<evidence type="ECO:0000313" key="6">
    <source>
        <dbReference type="Proteomes" id="UP000777438"/>
    </source>
</evidence>
<dbReference type="GO" id="GO:0005634">
    <property type="term" value="C:nucleus"/>
    <property type="evidence" value="ECO:0007669"/>
    <property type="project" value="UniProtKB-SubCell"/>
</dbReference>
<dbReference type="SUPFAM" id="SSF57701">
    <property type="entry name" value="Zn2/Cys6 DNA-binding domain"/>
    <property type="match status" value="1"/>
</dbReference>
<dbReference type="SMART" id="SM00066">
    <property type="entry name" value="GAL4"/>
    <property type="match status" value="1"/>
</dbReference>
<evidence type="ECO:0000313" key="5">
    <source>
        <dbReference type="EMBL" id="KAH6867790.1"/>
    </source>
</evidence>
<feature type="compositionally biased region" description="Polar residues" evidence="3">
    <location>
        <begin position="1"/>
        <end position="13"/>
    </location>
</feature>
<keyword evidence="2" id="KW-0539">Nucleus</keyword>
<evidence type="ECO:0000259" key="4">
    <source>
        <dbReference type="PROSITE" id="PS50048"/>
    </source>
</evidence>
<dbReference type="PANTHER" id="PTHR37534">
    <property type="entry name" value="TRANSCRIPTIONAL ACTIVATOR PROTEIN UGA3"/>
    <property type="match status" value="1"/>
</dbReference>
<dbReference type="CDD" id="cd00067">
    <property type="entry name" value="GAL4"/>
    <property type="match status" value="1"/>
</dbReference>
<dbReference type="InterPro" id="IPR021858">
    <property type="entry name" value="Fun_TF"/>
</dbReference>
<dbReference type="OrthoDB" id="187139at2759"/>
<evidence type="ECO:0000256" key="1">
    <source>
        <dbReference type="ARBA" id="ARBA00004123"/>
    </source>
</evidence>
<dbReference type="GO" id="GO:0008270">
    <property type="term" value="F:zinc ion binding"/>
    <property type="evidence" value="ECO:0007669"/>
    <property type="project" value="InterPro"/>
</dbReference>
<organism evidence="5 6">
    <name type="scientific">Thelonectria olida</name>
    <dbReference type="NCBI Taxonomy" id="1576542"/>
    <lineage>
        <taxon>Eukaryota</taxon>
        <taxon>Fungi</taxon>
        <taxon>Dikarya</taxon>
        <taxon>Ascomycota</taxon>
        <taxon>Pezizomycotina</taxon>
        <taxon>Sordariomycetes</taxon>
        <taxon>Hypocreomycetidae</taxon>
        <taxon>Hypocreales</taxon>
        <taxon>Nectriaceae</taxon>
        <taxon>Thelonectria</taxon>
    </lineage>
</organism>
<feature type="domain" description="Zn(2)-C6 fungal-type" evidence="4">
    <location>
        <begin position="34"/>
        <end position="64"/>
    </location>
</feature>
<proteinExistence type="predicted"/>
<reference evidence="5 6" key="1">
    <citation type="journal article" date="2021" name="Nat. Commun.">
        <title>Genetic determinants of endophytism in the Arabidopsis root mycobiome.</title>
        <authorList>
            <person name="Mesny F."/>
            <person name="Miyauchi S."/>
            <person name="Thiergart T."/>
            <person name="Pickel B."/>
            <person name="Atanasova L."/>
            <person name="Karlsson M."/>
            <person name="Huettel B."/>
            <person name="Barry K.W."/>
            <person name="Haridas S."/>
            <person name="Chen C."/>
            <person name="Bauer D."/>
            <person name="Andreopoulos W."/>
            <person name="Pangilinan J."/>
            <person name="LaButti K."/>
            <person name="Riley R."/>
            <person name="Lipzen A."/>
            <person name="Clum A."/>
            <person name="Drula E."/>
            <person name="Henrissat B."/>
            <person name="Kohler A."/>
            <person name="Grigoriev I.V."/>
            <person name="Martin F.M."/>
            <person name="Hacquard S."/>
        </authorList>
    </citation>
    <scope>NUCLEOTIDE SEQUENCE [LARGE SCALE GENOMIC DNA]</scope>
    <source>
        <strain evidence="5 6">MPI-CAGE-CH-0241</strain>
    </source>
</reference>
<feature type="region of interest" description="Disordered" evidence="3">
    <location>
        <begin position="1"/>
        <end position="24"/>
    </location>
</feature>
<accession>A0A9P8VP77</accession>
<dbReference type="Proteomes" id="UP000777438">
    <property type="component" value="Unassembled WGS sequence"/>
</dbReference>
<sequence>MSQPTTDPSNQPITRGATRPYIGRSRQFKRSRNGCLNCRNRKKKCGEEKPRCLGCRRNKLDCTWPVDQNEIAAATSPLLGGTVASPDEGPPLHGDDSSPVAADVSITASIWNRSLGSFLDSRRSCTLTQVSPLLLQHYVTTTATMLPMPLKENAFLGQIIPIASVDDMVMHSVLAVSGAHMNFRNTSPKSIQEATLDHYSSLVHQLLVEVSALKTSRVDKLARLLLVLVMLCHFEAISGSNQGAMFRHLDASREIIVEIQSRQPTEPLESDSATHFGLGLELYAYLTVANCLTPYGLLQERMFSLDSFITSLNSLTIYSTFGTMFAGLHDLFVLIPQISLLFSHRLMEQESGIPDPTSACVELHGKLRRYLQDWKLLHNDPDSPSSSSCHEGSLSQVSKIFQLGIEIYLIAAMEGSSVLNPKIVCQFQSHIDAVYDFGFDLDCSQWSATLLWPIIISGSCTIQKRQQENLSKALNESRYRMNHSIRTIELLSRLWDNPDPLVYGPYGLYLTISQHDPTFSIF</sequence>
<dbReference type="AlphaFoldDB" id="A0A9P8VP77"/>
<dbReference type="Gene3D" id="4.10.240.10">
    <property type="entry name" value="Zn(2)-C6 fungal-type DNA-binding domain"/>
    <property type="match status" value="1"/>
</dbReference>
<dbReference type="Pfam" id="PF11951">
    <property type="entry name" value="Fungal_trans_2"/>
    <property type="match status" value="1"/>
</dbReference>
<comment type="subcellular location">
    <subcellularLocation>
        <location evidence="1">Nucleus</location>
    </subcellularLocation>
</comment>
<gene>
    <name evidence="5" type="ORF">B0T10DRAFT_502111</name>
</gene>
<dbReference type="PROSITE" id="PS50048">
    <property type="entry name" value="ZN2_CY6_FUNGAL_2"/>
    <property type="match status" value="1"/>
</dbReference>
<feature type="region of interest" description="Disordered" evidence="3">
    <location>
        <begin position="79"/>
        <end position="98"/>
    </location>
</feature>
<evidence type="ECO:0000256" key="3">
    <source>
        <dbReference type="SAM" id="MobiDB-lite"/>
    </source>
</evidence>
<evidence type="ECO:0000256" key="2">
    <source>
        <dbReference type="ARBA" id="ARBA00023242"/>
    </source>
</evidence>
<keyword evidence="6" id="KW-1185">Reference proteome</keyword>
<dbReference type="GO" id="GO:0000981">
    <property type="term" value="F:DNA-binding transcription factor activity, RNA polymerase II-specific"/>
    <property type="evidence" value="ECO:0007669"/>
    <property type="project" value="InterPro"/>
</dbReference>
<name>A0A9P8VP77_9HYPO</name>
<dbReference type="PROSITE" id="PS00463">
    <property type="entry name" value="ZN2_CY6_FUNGAL_1"/>
    <property type="match status" value="1"/>
</dbReference>
<dbReference type="InterPro" id="IPR001138">
    <property type="entry name" value="Zn2Cys6_DnaBD"/>
</dbReference>
<dbReference type="Pfam" id="PF00172">
    <property type="entry name" value="Zn_clus"/>
    <property type="match status" value="1"/>
</dbReference>
<dbReference type="PANTHER" id="PTHR37534:SF46">
    <property type="entry name" value="ZN(II)2CYS6 TRANSCRIPTION FACTOR (EUROFUNG)"/>
    <property type="match status" value="1"/>
</dbReference>
<comment type="caution">
    <text evidence="5">The sequence shown here is derived from an EMBL/GenBank/DDBJ whole genome shotgun (WGS) entry which is preliminary data.</text>
</comment>
<protein>
    <submittedName>
        <fullName evidence="5">Fungal-specific transcription factor domain-containing protein</fullName>
    </submittedName>
</protein>
<dbReference type="EMBL" id="JAGPYM010000089">
    <property type="protein sequence ID" value="KAH6867790.1"/>
    <property type="molecule type" value="Genomic_DNA"/>
</dbReference>
<dbReference type="InterPro" id="IPR036864">
    <property type="entry name" value="Zn2-C6_fun-type_DNA-bd_sf"/>
</dbReference>